<dbReference type="RefSeq" id="XP_066718569.1">
    <property type="nucleotide sequence ID" value="XM_066856402.1"/>
</dbReference>
<evidence type="ECO:0000256" key="2">
    <source>
        <dbReference type="SAM" id="SignalP"/>
    </source>
</evidence>
<keyword evidence="1" id="KW-0812">Transmembrane</keyword>
<reference evidence="3 4" key="1">
    <citation type="submission" date="2023-01" db="EMBL/GenBank/DDBJ databases">
        <title>Analysis of 21 Apiospora genomes using comparative genomics revels a genus with tremendous synthesis potential of carbohydrate active enzymes and secondary metabolites.</title>
        <authorList>
            <person name="Sorensen T."/>
        </authorList>
    </citation>
    <scope>NUCLEOTIDE SEQUENCE [LARGE SCALE GENOMIC DNA]</scope>
    <source>
        <strain evidence="3 4">CBS 135458</strain>
    </source>
</reference>
<proteinExistence type="predicted"/>
<name>A0ABR1VS51_9PEZI</name>
<feature type="chain" id="PRO_5045556071" description="Transmembrane protein" evidence="2">
    <location>
        <begin position="27"/>
        <end position="275"/>
    </location>
</feature>
<protein>
    <recommendedName>
        <fullName evidence="5">Transmembrane protein</fullName>
    </recommendedName>
</protein>
<evidence type="ECO:0000313" key="4">
    <source>
        <dbReference type="Proteomes" id="UP001480595"/>
    </source>
</evidence>
<evidence type="ECO:0000313" key="3">
    <source>
        <dbReference type="EMBL" id="KAK8074094.1"/>
    </source>
</evidence>
<evidence type="ECO:0008006" key="5">
    <source>
        <dbReference type="Google" id="ProtNLM"/>
    </source>
</evidence>
<sequence length="275" mass="29798">MPPRPLDSYALAAVLFSFAFSHFAAAFDPSRRKCSTLCFTSFVWCDPDQTDGKEEADCSFPPNVYPQRDPFTATAAIVLGEEYTISWTNRSPRAPVFISNPQKILDAFPAGFLAVPDGMTKEAAMLGAMTDVVGMLCISQPRAASTAAVDGKKVQVPAARSSQFFLQTAAQAEVLDTTVTRATRALQRRWTVGVGAGAGVLLAVGLVAAALVAWRCGWWTTKRRRQARTTRRAEAYLDKMTELESVSPSVGQTPSSRNLLETRKKRMAGVGELPA</sequence>
<feature type="transmembrane region" description="Helical" evidence="1">
    <location>
        <begin position="190"/>
        <end position="214"/>
    </location>
</feature>
<dbReference type="Proteomes" id="UP001480595">
    <property type="component" value="Unassembled WGS sequence"/>
</dbReference>
<feature type="signal peptide" evidence="2">
    <location>
        <begin position="1"/>
        <end position="26"/>
    </location>
</feature>
<keyword evidence="2" id="KW-0732">Signal</keyword>
<dbReference type="GeneID" id="92089465"/>
<gene>
    <name evidence="3" type="ORF">PG994_004993</name>
</gene>
<evidence type="ECO:0000256" key="1">
    <source>
        <dbReference type="SAM" id="Phobius"/>
    </source>
</evidence>
<keyword evidence="1" id="KW-1133">Transmembrane helix</keyword>
<comment type="caution">
    <text evidence="3">The sequence shown here is derived from an EMBL/GenBank/DDBJ whole genome shotgun (WGS) entry which is preliminary data.</text>
</comment>
<keyword evidence="4" id="KW-1185">Reference proteome</keyword>
<accession>A0ABR1VS51</accession>
<dbReference type="EMBL" id="JAQQWL010000005">
    <property type="protein sequence ID" value="KAK8074094.1"/>
    <property type="molecule type" value="Genomic_DNA"/>
</dbReference>
<organism evidence="3 4">
    <name type="scientific">Apiospora phragmitis</name>
    <dbReference type="NCBI Taxonomy" id="2905665"/>
    <lineage>
        <taxon>Eukaryota</taxon>
        <taxon>Fungi</taxon>
        <taxon>Dikarya</taxon>
        <taxon>Ascomycota</taxon>
        <taxon>Pezizomycotina</taxon>
        <taxon>Sordariomycetes</taxon>
        <taxon>Xylariomycetidae</taxon>
        <taxon>Amphisphaeriales</taxon>
        <taxon>Apiosporaceae</taxon>
        <taxon>Apiospora</taxon>
    </lineage>
</organism>
<keyword evidence="1" id="KW-0472">Membrane</keyword>